<evidence type="ECO:0000256" key="5">
    <source>
        <dbReference type="ARBA" id="ARBA00022764"/>
    </source>
</evidence>
<dbReference type="GO" id="GO:0042597">
    <property type="term" value="C:periplasmic space"/>
    <property type="evidence" value="ECO:0007669"/>
    <property type="project" value="UniProtKB-SubCell"/>
</dbReference>
<evidence type="ECO:0000256" key="6">
    <source>
        <dbReference type="ARBA" id="ARBA00022841"/>
    </source>
</evidence>
<evidence type="ECO:0000313" key="8">
    <source>
        <dbReference type="EMBL" id="MST68525.1"/>
    </source>
</evidence>
<dbReference type="Pfam" id="PF16822">
    <property type="entry name" value="ALGX"/>
    <property type="match status" value="1"/>
</dbReference>
<comment type="caution">
    <text evidence="8">The sequence shown here is derived from an EMBL/GenBank/DDBJ whole genome shotgun (WGS) entry which is preliminary data.</text>
</comment>
<proteinExistence type="predicted"/>
<evidence type="ECO:0000259" key="7">
    <source>
        <dbReference type="Pfam" id="PF16822"/>
    </source>
</evidence>
<feature type="domain" description="AlgX/AlgJ SGNH hydrolase-like" evidence="7">
    <location>
        <begin position="94"/>
        <end position="229"/>
    </location>
</feature>
<reference evidence="8" key="1">
    <citation type="submission" date="2019-09" db="EMBL/GenBank/DDBJ databases">
        <title>In-depth cultivation of the pig gut microbiome towards novel bacterial diversity and tailored functional studies.</title>
        <authorList>
            <person name="Wylensek D."/>
            <person name="Hitch T.C.A."/>
            <person name="Clavel T."/>
        </authorList>
    </citation>
    <scope>NUCLEOTIDE SEQUENCE</scope>
    <source>
        <strain evidence="8">RF-744-FAT-WT-3</strain>
    </source>
</reference>
<dbReference type="EMBL" id="VUNB01000002">
    <property type="protein sequence ID" value="MST68525.1"/>
    <property type="molecule type" value="Genomic_DNA"/>
</dbReference>
<evidence type="ECO:0000256" key="4">
    <source>
        <dbReference type="ARBA" id="ARBA00022729"/>
    </source>
</evidence>
<evidence type="ECO:0000256" key="1">
    <source>
        <dbReference type="ARBA" id="ARBA00004418"/>
    </source>
</evidence>
<evidence type="ECO:0000256" key="2">
    <source>
        <dbReference type="ARBA" id="ARBA00005182"/>
    </source>
</evidence>
<keyword evidence="6" id="KW-0016">Alginate biosynthesis</keyword>
<comment type="subcellular location">
    <subcellularLocation>
        <location evidence="1">Periplasm</location>
    </subcellularLocation>
</comment>
<comment type="pathway">
    <text evidence="2">Glycan biosynthesis; alginate biosynthesis.</text>
</comment>
<gene>
    <name evidence="8" type="ORF">FYJ66_02825</name>
</gene>
<keyword evidence="4" id="KW-0732">Signal</keyword>
<keyword evidence="5" id="KW-0574">Periplasm</keyword>
<protein>
    <recommendedName>
        <fullName evidence="7">AlgX/AlgJ SGNH hydrolase-like domain-containing protein</fullName>
    </recommendedName>
</protein>
<dbReference type="GO" id="GO:0042121">
    <property type="term" value="P:alginic acid biosynthetic process"/>
    <property type="evidence" value="ECO:0007669"/>
    <property type="project" value="UniProtKB-UniPathway"/>
</dbReference>
<sequence length="365" mass="41183">MVGFMVVMGILIKDKSFSVTENRMLQQFPDLSFSQYVEGRFESRMEKYADDQFPGRNIFVRVKSAADVAAGGLEANGVYKARDGYLIEDVTKPDKSDLDRTEKALADFKARHGNIQMNFLLAPTAGNIMADKLPASVRMADQNKYMDQFFKALNGAGIGAIDVRPELQKAADKGTQVYYRTDHHWTTEGAYIAYQKAAPSLGIPARKYTGKVVANNFRGSLASKSGFANGRNDDVTLFLPDYSNHKSSVIFFSDTQTRTTKFYKLKNLKKKDKYTVFGGSNHPEYTIKTPVESKERLLIVKDSYANSFIPFLTQDYYEIVVVDPRYYFDNIDRLMDSEGVTKVLFLYNSDTFFGDDSLALALENN</sequence>
<accession>A0A6A8M5D3</accession>
<name>A0A6A8M5D3_9FIRM</name>
<dbReference type="InterPro" id="IPR031811">
    <property type="entry name" value="ALGX/ALGJ_SGNH-like"/>
</dbReference>
<dbReference type="AlphaFoldDB" id="A0A6A8M5D3"/>
<dbReference type="UniPathway" id="UPA00286"/>
<dbReference type="GO" id="GO:0016740">
    <property type="term" value="F:transferase activity"/>
    <property type="evidence" value="ECO:0007669"/>
    <property type="project" value="UniProtKB-KW"/>
</dbReference>
<keyword evidence="3" id="KW-0808">Transferase</keyword>
<evidence type="ECO:0000256" key="3">
    <source>
        <dbReference type="ARBA" id="ARBA00022679"/>
    </source>
</evidence>
<organism evidence="8">
    <name type="scientific">Baileyella intestinalis</name>
    <dbReference type="NCBI Taxonomy" id="2606709"/>
    <lineage>
        <taxon>Bacteria</taxon>
        <taxon>Bacillati</taxon>
        <taxon>Bacillota</taxon>
        <taxon>Clostridia</taxon>
        <taxon>Peptostreptococcales</taxon>
        <taxon>Anaerovoracaceae</taxon>
        <taxon>Baileyella</taxon>
    </lineage>
</organism>